<organism evidence="2 3">
    <name type="scientific">Plectosphaerella plurivora</name>
    <dbReference type="NCBI Taxonomy" id="936078"/>
    <lineage>
        <taxon>Eukaryota</taxon>
        <taxon>Fungi</taxon>
        <taxon>Dikarya</taxon>
        <taxon>Ascomycota</taxon>
        <taxon>Pezizomycotina</taxon>
        <taxon>Sordariomycetes</taxon>
        <taxon>Hypocreomycetidae</taxon>
        <taxon>Glomerellales</taxon>
        <taxon>Plectosphaerellaceae</taxon>
        <taxon>Plectosphaerella</taxon>
    </lineage>
</organism>
<dbReference type="AlphaFoldDB" id="A0A9P8UZL7"/>
<evidence type="ECO:0000313" key="2">
    <source>
        <dbReference type="EMBL" id="KAH6661551.1"/>
    </source>
</evidence>
<reference evidence="2" key="1">
    <citation type="journal article" date="2021" name="Nat. Commun.">
        <title>Genetic determinants of endophytism in the Arabidopsis root mycobiome.</title>
        <authorList>
            <person name="Mesny F."/>
            <person name="Miyauchi S."/>
            <person name="Thiergart T."/>
            <person name="Pickel B."/>
            <person name="Atanasova L."/>
            <person name="Karlsson M."/>
            <person name="Huettel B."/>
            <person name="Barry K.W."/>
            <person name="Haridas S."/>
            <person name="Chen C."/>
            <person name="Bauer D."/>
            <person name="Andreopoulos W."/>
            <person name="Pangilinan J."/>
            <person name="LaButti K."/>
            <person name="Riley R."/>
            <person name="Lipzen A."/>
            <person name="Clum A."/>
            <person name="Drula E."/>
            <person name="Henrissat B."/>
            <person name="Kohler A."/>
            <person name="Grigoriev I.V."/>
            <person name="Martin F.M."/>
            <person name="Hacquard S."/>
        </authorList>
    </citation>
    <scope>NUCLEOTIDE SEQUENCE</scope>
    <source>
        <strain evidence="2">MPI-SDFR-AT-0117</strain>
    </source>
</reference>
<feature type="region of interest" description="Disordered" evidence="1">
    <location>
        <begin position="139"/>
        <end position="226"/>
    </location>
</feature>
<dbReference type="OrthoDB" id="4629699at2759"/>
<dbReference type="EMBL" id="JAGSXJ010000051">
    <property type="protein sequence ID" value="KAH6661551.1"/>
    <property type="molecule type" value="Genomic_DNA"/>
</dbReference>
<keyword evidence="3" id="KW-1185">Reference proteome</keyword>
<accession>A0A9P8UZL7</accession>
<sequence>MCHGHPRHHACSHTSINWHYCPAAVIDLSTGVETPCRHITYAAAQSSNLDCPLQHCQYKAIGGSWTCCQCNHGPNHLGWCSNFLPRPTDELSLVEHFNTQQCAHGCCERCTRTASVRPSITNMMFPEIRKGTASRKFGCHSNLRSPHRRSSAMSPRGEVAAREVTPGGSSPLPSRAGGSSMDVRGSSRLGLDFGCAPGSSSGGMRKHKASAGGPAHGAKKHKLEAY</sequence>
<name>A0A9P8UZL7_9PEZI</name>
<proteinExistence type="predicted"/>
<gene>
    <name evidence="2" type="ORF">F5X68DRAFT_226098</name>
</gene>
<evidence type="ECO:0000256" key="1">
    <source>
        <dbReference type="SAM" id="MobiDB-lite"/>
    </source>
</evidence>
<protein>
    <submittedName>
        <fullName evidence="2">Uncharacterized protein</fullName>
    </submittedName>
</protein>
<comment type="caution">
    <text evidence="2">The sequence shown here is derived from an EMBL/GenBank/DDBJ whole genome shotgun (WGS) entry which is preliminary data.</text>
</comment>
<feature type="compositionally biased region" description="Basic residues" evidence="1">
    <location>
        <begin position="217"/>
        <end position="226"/>
    </location>
</feature>
<evidence type="ECO:0000313" key="3">
    <source>
        <dbReference type="Proteomes" id="UP000770015"/>
    </source>
</evidence>
<dbReference type="Proteomes" id="UP000770015">
    <property type="component" value="Unassembled WGS sequence"/>
</dbReference>